<dbReference type="STRING" id="1802532.A2210_02400"/>
<comment type="caution">
    <text evidence="1">The sequence shown here is derived from an EMBL/GenBank/DDBJ whole genome shotgun (WGS) entry which is preliminary data.</text>
</comment>
<sequence length="86" mass="10186">MYRIVLSERFQKELKKKIKQDPKLWQKVTKTLKLLSKDINHPSLRLHKLSGRNNWSVSVSKSYRIMINLDNGIIFCVKSGTHEEVY</sequence>
<name>A0A1F8CN63_9BACT</name>
<evidence type="ECO:0008006" key="3">
    <source>
        <dbReference type="Google" id="ProtNLM"/>
    </source>
</evidence>
<evidence type="ECO:0000313" key="1">
    <source>
        <dbReference type="EMBL" id="OGM77148.1"/>
    </source>
</evidence>
<reference evidence="1 2" key="1">
    <citation type="journal article" date="2016" name="Nat. Commun.">
        <title>Thousands of microbial genomes shed light on interconnected biogeochemical processes in an aquifer system.</title>
        <authorList>
            <person name="Anantharaman K."/>
            <person name="Brown C.T."/>
            <person name="Hug L.A."/>
            <person name="Sharon I."/>
            <person name="Castelle C.J."/>
            <person name="Probst A.J."/>
            <person name="Thomas B.C."/>
            <person name="Singh A."/>
            <person name="Wilkins M.J."/>
            <person name="Karaoz U."/>
            <person name="Brodie E.L."/>
            <person name="Williams K.H."/>
            <person name="Hubbard S.S."/>
            <person name="Banfield J.F."/>
        </authorList>
    </citation>
    <scope>NUCLEOTIDE SEQUENCE [LARGE SCALE GENOMIC DNA]</scope>
</reference>
<organism evidence="1 2">
    <name type="scientific">Candidatus Woesebacteria bacterium RIFOXYA1_FULL_40_18</name>
    <dbReference type="NCBI Taxonomy" id="1802532"/>
    <lineage>
        <taxon>Bacteria</taxon>
        <taxon>Candidatus Woeseibacteriota</taxon>
    </lineage>
</organism>
<dbReference type="Gene3D" id="3.30.2310.20">
    <property type="entry name" value="RelE-like"/>
    <property type="match status" value="1"/>
</dbReference>
<dbReference type="EMBL" id="MGHS01000006">
    <property type="protein sequence ID" value="OGM77148.1"/>
    <property type="molecule type" value="Genomic_DNA"/>
</dbReference>
<dbReference type="Proteomes" id="UP000177855">
    <property type="component" value="Unassembled WGS sequence"/>
</dbReference>
<dbReference type="AlphaFoldDB" id="A0A1F8CN63"/>
<protein>
    <recommendedName>
        <fullName evidence="3">Plasmid stabilization protein</fullName>
    </recommendedName>
</protein>
<accession>A0A1F8CN63</accession>
<dbReference type="SUPFAM" id="SSF143011">
    <property type="entry name" value="RelE-like"/>
    <property type="match status" value="1"/>
</dbReference>
<evidence type="ECO:0000313" key="2">
    <source>
        <dbReference type="Proteomes" id="UP000177855"/>
    </source>
</evidence>
<gene>
    <name evidence="1" type="ORF">A2210_02400</name>
</gene>
<proteinExistence type="predicted"/>
<dbReference type="InterPro" id="IPR035093">
    <property type="entry name" value="RelE/ParE_toxin_dom_sf"/>
</dbReference>